<organism evidence="4 5">
    <name type="scientific">SAR86 cluster bacterium</name>
    <dbReference type="NCBI Taxonomy" id="2030880"/>
    <lineage>
        <taxon>Bacteria</taxon>
        <taxon>Pseudomonadati</taxon>
        <taxon>Pseudomonadota</taxon>
        <taxon>Gammaproteobacteria</taxon>
        <taxon>SAR86 cluster</taxon>
    </lineage>
</organism>
<evidence type="ECO:0000256" key="1">
    <source>
        <dbReference type="SAM" id="SignalP"/>
    </source>
</evidence>
<dbReference type="InterPro" id="IPR006311">
    <property type="entry name" value="TAT_signal"/>
</dbReference>
<dbReference type="Gene3D" id="2.60.40.380">
    <property type="entry name" value="Purple acid phosphatase-like, N-terminal"/>
    <property type="match status" value="1"/>
</dbReference>
<dbReference type="PANTHER" id="PTHR43606">
    <property type="entry name" value="PHOSPHATASE, PUTATIVE (AFU_ORTHOLOGUE AFUA_6G08710)-RELATED"/>
    <property type="match status" value="1"/>
</dbReference>
<dbReference type="InterPro" id="IPR052900">
    <property type="entry name" value="Phospholipid_Metab_Enz"/>
</dbReference>
<dbReference type="EMBL" id="NVQR01000052">
    <property type="protein sequence ID" value="PCH61900.1"/>
    <property type="molecule type" value="Genomic_DNA"/>
</dbReference>
<dbReference type="Gene3D" id="3.60.21.70">
    <property type="entry name" value="PhoD-like phosphatase"/>
    <property type="match status" value="1"/>
</dbReference>
<dbReference type="PROSITE" id="PS51318">
    <property type="entry name" value="TAT"/>
    <property type="match status" value="1"/>
</dbReference>
<feature type="domain" description="Phospholipase D N-terminal" evidence="3">
    <location>
        <begin position="44"/>
        <end position="139"/>
    </location>
</feature>
<dbReference type="CDD" id="cd07389">
    <property type="entry name" value="MPP_PhoD"/>
    <property type="match status" value="1"/>
</dbReference>
<protein>
    <submittedName>
        <fullName evidence="4">Alkaline phosphatase</fullName>
    </submittedName>
</protein>
<dbReference type="AlphaFoldDB" id="A0A2A4MPY2"/>
<dbReference type="Pfam" id="PF09423">
    <property type="entry name" value="PhoD"/>
    <property type="match status" value="1"/>
</dbReference>
<proteinExistence type="predicted"/>
<feature type="signal peptide" evidence="1">
    <location>
        <begin position="1"/>
        <end position="30"/>
    </location>
</feature>
<reference evidence="5" key="1">
    <citation type="submission" date="2017-08" db="EMBL/GenBank/DDBJ databases">
        <title>A dynamic microbial community with high functional redundancy inhabits the cold, oxic subseafloor aquifer.</title>
        <authorList>
            <person name="Tully B.J."/>
            <person name="Wheat C.G."/>
            <person name="Glazer B.T."/>
            <person name="Huber J.A."/>
        </authorList>
    </citation>
    <scope>NUCLEOTIDE SEQUENCE [LARGE SCALE GENOMIC DNA]</scope>
</reference>
<feature type="chain" id="PRO_5013377159" evidence="1">
    <location>
        <begin position="31"/>
        <end position="516"/>
    </location>
</feature>
<dbReference type="SUPFAM" id="SSF56300">
    <property type="entry name" value="Metallo-dependent phosphatases"/>
    <property type="match status" value="1"/>
</dbReference>
<evidence type="ECO:0000259" key="3">
    <source>
        <dbReference type="Pfam" id="PF16655"/>
    </source>
</evidence>
<evidence type="ECO:0000259" key="2">
    <source>
        <dbReference type="Pfam" id="PF09423"/>
    </source>
</evidence>
<sequence length="516" mass="58161">MAYNRRTFLRKGISLTTLLAASTLSASALGATKLARVSGNPFYLGVASGDPRPDSVVIWTRLARETLGNTLSRNEPLAVDYEIAETASFSTIYRKGSAAALPELGYSVHVDLQGLNPGKEYYYRWMIGGEVSNVGRTKTAPAIDATPESFRFGFASCQQYEHGYFTALDHMAKENYDLIVHLGDYIYEETWGANNVRHHDAPEIYTLDDYRARYELYKKDTDLQTAHASAPWAVTWDDHEVDDNYANATAIDEQTSEQLLIRRAAAYQAFYEFMPIRLPAGRQGPAMQIYRPLQFGTLMDMTILDTRQYRSDQACRDGMKPSCDQHRDTSRTLLGAAQKNWLFNRLRKSEATWNVMAQQVMMGRLLRRNEENEEMWLMDIWDGYPHERDELLARLKAEQTPNPIVLTGDIHSSWVNNILADFSQENSEVIATEFVGTSLTSGGDGSDTSSRTAQTLSDNPHIKFYNGQRGYVSCHLSKDLWRSDYKILDKVTEAGQPIRTRASFVVEAGNPGALEA</sequence>
<accession>A0A2A4MPY2</accession>
<evidence type="ECO:0000313" key="4">
    <source>
        <dbReference type="EMBL" id="PCH61900.1"/>
    </source>
</evidence>
<dbReference type="Pfam" id="PF16655">
    <property type="entry name" value="PhoD_N"/>
    <property type="match status" value="1"/>
</dbReference>
<evidence type="ECO:0000313" key="5">
    <source>
        <dbReference type="Proteomes" id="UP000218172"/>
    </source>
</evidence>
<comment type="caution">
    <text evidence="4">The sequence shown here is derived from an EMBL/GenBank/DDBJ whole genome shotgun (WGS) entry which is preliminary data.</text>
</comment>
<dbReference type="Proteomes" id="UP000218172">
    <property type="component" value="Unassembled WGS sequence"/>
</dbReference>
<keyword evidence="1" id="KW-0732">Signal</keyword>
<feature type="domain" description="PhoD-like phosphatase metallophosphatase" evidence="2">
    <location>
        <begin position="152"/>
        <end position="485"/>
    </location>
</feature>
<gene>
    <name evidence="4" type="ORF">COC19_03795</name>
</gene>
<name>A0A2A4MPY2_9GAMM</name>
<dbReference type="InterPro" id="IPR038607">
    <property type="entry name" value="PhoD-like_sf"/>
</dbReference>
<dbReference type="InterPro" id="IPR032093">
    <property type="entry name" value="PhoD_N"/>
</dbReference>
<dbReference type="PANTHER" id="PTHR43606:SF2">
    <property type="entry name" value="ALKALINE PHOSPHATASE FAMILY PROTEIN (AFU_ORTHOLOGUE AFUA_5G03860)"/>
    <property type="match status" value="1"/>
</dbReference>
<dbReference type="InterPro" id="IPR029052">
    <property type="entry name" value="Metallo-depent_PP-like"/>
</dbReference>
<dbReference type="InterPro" id="IPR018946">
    <property type="entry name" value="PhoD-like_MPP"/>
</dbReference>